<comment type="caution">
    <text evidence="5">The sequence shown here is derived from an EMBL/GenBank/DDBJ whole genome shotgun (WGS) entry which is preliminary data.</text>
</comment>
<dbReference type="OrthoDB" id="420569at2759"/>
<dbReference type="PANTHER" id="PTHR12461:SF43">
    <property type="entry name" value="HSPB1-ASSOCIATED PROTEIN 1"/>
    <property type="match status" value="1"/>
</dbReference>
<evidence type="ECO:0000259" key="4">
    <source>
        <dbReference type="PROSITE" id="PS51184"/>
    </source>
</evidence>
<comment type="subcellular location">
    <subcellularLocation>
        <location evidence="1">Cytoplasm</location>
    </subcellularLocation>
</comment>
<protein>
    <submittedName>
        <fullName evidence="5">Hspbap1 protein</fullName>
    </submittedName>
</protein>
<evidence type="ECO:0000256" key="3">
    <source>
        <dbReference type="ARBA" id="ARBA00037342"/>
    </source>
</evidence>
<proteinExistence type="predicted"/>
<keyword evidence="2" id="KW-0963">Cytoplasm</keyword>
<dbReference type="Pfam" id="PF13621">
    <property type="entry name" value="Cupin_8"/>
    <property type="match status" value="1"/>
</dbReference>
<dbReference type="EMBL" id="CAJNDS010002206">
    <property type="protein sequence ID" value="CAE7372187.1"/>
    <property type="molecule type" value="Genomic_DNA"/>
</dbReference>
<dbReference type="GO" id="GO:0005737">
    <property type="term" value="C:cytoplasm"/>
    <property type="evidence" value="ECO:0007669"/>
    <property type="project" value="UniProtKB-SubCell"/>
</dbReference>
<dbReference type="PANTHER" id="PTHR12461">
    <property type="entry name" value="HYPOXIA-INDUCIBLE FACTOR 1 ALPHA INHIBITOR-RELATED"/>
    <property type="match status" value="1"/>
</dbReference>
<dbReference type="InterPro" id="IPR041667">
    <property type="entry name" value="Cupin_8"/>
</dbReference>
<evidence type="ECO:0000256" key="2">
    <source>
        <dbReference type="ARBA" id="ARBA00022490"/>
    </source>
</evidence>
<name>A0A812QH12_9DINO</name>
<dbReference type="Gene3D" id="2.60.120.650">
    <property type="entry name" value="Cupin"/>
    <property type="match status" value="1"/>
</dbReference>
<dbReference type="AlphaFoldDB" id="A0A812QH12"/>
<evidence type="ECO:0000313" key="6">
    <source>
        <dbReference type="Proteomes" id="UP000604046"/>
    </source>
</evidence>
<dbReference type="InterPro" id="IPR003347">
    <property type="entry name" value="JmjC_dom"/>
</dbReference>
<dbReference type="SMART" id="SM00558">
    <property type="entry name" value="JmjC"/>
    <property type="match status" value="1"/>
</dbReference>
<dbReference type="SUPFAM" id="SSF51197">
    <property type="entry name" value="Clavaminate synthase-like"/>
    <property type="match status" value="1"/>
</dbReference>
<dbReference type="Proteomes" id="UP000604046">
    <property type="component" value="Unassembled WGS sequence"/>
</dbReference>
<keyword evidence="6" id="KW-1185">Reference proteome</keyword>
<gene>
    <name evidence="5" type="primary">Hspbap1</name>
    <name evidence="5" type="ORF">SNAT2548_LOCUS20325</name>
</gene>
<accession>A0A812QH12</accession>
<feature type="domain" description="JmjC" evidence="4">
    <location>
        <begin position="122"/>
        <end position="282"/>
    </location>
</feature>
<dbReference type="PROSITE" id="PS51184">
    <property type="entry name" value="JMJC"/>
    <property type="match status" value="1"/>
</dbReference>
<reference evidence="5" key="1">
    <citation type="submission" date="2021-02" db="EMBL/GenBank/DDBJ databases">
        <authorList>
            <person name="Dougan E. K."/>
            <person name="Rhodes N."/>
            <person name="Thang M."/>
            <person name="Chan C."/>
        </authorList>
    </citation>
    <scope>NUCLEOTIDE SEQUENCE</scope>
</reference>
<sequence>MAAMSSHKLAAYKPAVEVDGSDGCPVPLSELKEPLVLKGALRACTWPALRWGTGLQALKNELGDRLVSLRFGPRSCLGQRTSWEGQCERLSDIRLGEFCAWLSGEEVGSIPFDASSSWGYCAYQHFEAMFKDIADSNRAAADFSRLLPKEKFPISVPGAPTLWLGSQGARTPCHQDAYGHNLVAQMAGEKLWLLFPPSSTWLGPHRLPYEDSSTFTDVDPFIELPPGCSGVVVALKPGDVLAVPQHWFHAVECTSDWSLSLNQWLHAKGDEAQRVHEAVARCLATPLVECRFEEWWLNPDEELLDTVDNVDYLASALKAASDDHEDVTPEAVQAALLRAATHPEVPSTVTCHIETSSSSHDP</sequence>
<evidence type="ECO:0000256" key="1">
    <source>
        <dbReference type="ARBA" id="ARBA00004496"/>
    </source>
</evidence>
<evidence type="ECO:0000313" key="5">
    <source>
        <dbReference type="EMBL" id="CAE7372187.1"/>
    </source>
</evidence>
<organism evidence="5 6">
    <name type="scientific">Symbiodinium natans</name>
    <dbReference type="NCBI Taxonomy" id="878477"/>
    <lineage>
        <taxon>Eukaryota</taxon>
        <taxon>Sar</taxon>
        <taxon>Alveolata</taxon>
        <taxon>Dinophyceae</taxon>
        <taxon>Suessiales</taxon>
        <taxon>Symbiodiniaceae</taxon>
        <taxon>Symbiodinium</taxon>
    </lineage>
</organism>
<comment type="function">
    <text evidence="3">May play a role in cellular stress response.</text>
</comment>